<dbReference type="RefSeq" id="WP_368496398.1">
    <property type="nucleotide sequence ID" value="NZ_CP162511.1"/>
</dbReference>
<evidence type="ECO:0000259" key="1">
    <source>
        <dbReference type="Pfam" id="PF25355"/>
    </source>
</evidence>
<dbReference type="EMBL" id="CP162511">
    <property type="protein sequence ID" value="XDI03985.1"/>
    <property type="molecule type" value="Genomic_DNA"/>
</dbReference>
<sequence>MGTLFYGGDARFELSDRLLAHLQAVIGMKLRRNESFFLSWVIPPEEGNGRNAIWVDNGVPIRFRYEGSRPPRINREWAETLALSANTNFGLVVTDETIEADAHGGHELQ</sequence>
<gene>
    <name evidence="2" type="ORF">ABFY20_11575</name>
</gene>
<name>A0AB39BBW7_9MICO</name>
<proteinExistence type="predicted"/>
<feature type="domain" description="DUF7882" evidence="1">
    <location>
        <begin position="1"/>
        <end position="96"/>
    </location>
</feature>
<organism evidence="2">
    <name type="scientific">Herbiconiux sp. A18JL235</name>
    <dbReference type="NCBI Taxonomy" id="3152363"/>
    <lineage>
        <taxon>Bacteria</taxon>
        <taxon>Bacillati</taxon>
        <taxon>Actinomycetota</taxon>
        <taxon>Actinomycetes</taxon>
        <taxon>Micrococcales</taxon>
        <taxon>Microbacteriaceae</taxon>
        <taxon>Herbiconiux</taxon>
    </lineage>
</organism>
<dbReference type="Pfam" id="PF25355">
    <property type="entry name" value="DUF7882"/>
    <property type="match status" value="1"/>
</dbReference>
<accession>A0AB39BBW7</accession>
<dbReference type="AlphaFoldDB" id="A0AB39BBW7"/>
<reference evidence="2" key="1">
    <citation type="submission" date="2024-05" db="EMBL/GenBank/DDBJ databases">
        <title>Herbiconiux sp. A18JL235.</title>
        <authorList>
            <person name="Zhang G."/>
        </authorList>
    </citation>
    <scope>NUCLEOTIDE SEQUENCE</scope>
    <source>
        <strain evidence="2">A18JL235</strain>
    </source>
</reference>
<dbReference type="InterPro" id="IPR057204">
    <property type="entry name" value="DUF7882"/>
</dbReference>
<keyword evidence="2" id="KW-0436">Ligase</keyword>
<protein>
    <submittedName>
        <fullName evidence="2">ATP-dependent DNA ligase</fullName>
    </submittedName>
</protein>
<dbReference type="GO" id="GO:0016874">
    <property type="term" value="F:ligase activity"/>
    <property type="evidence" value="ECO:0007669"/>
    <property type="project" value="UniProtKB-KW"/>
</dbReference>
<evidence type="ECO:0000313" key="2">
    <source>
        <dbReference type="EMBL" id="XDI03985.1"/>
    </source>
</evidence>